<feature type="signal peptide" evidence="2">
    <location>
        <begin position="1"/>
        <end position="18"/>
    </location>
</feature>
<evidence type="ECO:0000256" key="1">
    <source>
        <dbReference type="SAM" id="MobiDB-lite"/>
    </source>
</evidence>
<proteinExistence type="evidence at transcript level"/>
<reference evidence="3" key="1">
    <citation type="submission" date="2013-07" db="EMBL/GenBank/DDBJ databases">
        <authorList>
            <person name="Geib S."/>
        </authorList>
    </citation>
    <scope>NUCLEOTIDE SEQUENCE</scope>
</reference>
<feature type="compositionally biased region" description="Polar residues" evidence="1">
    <location>
        <begin position="51"/>
        <end position="60"/>
    </location>
</feature>
<evidence type="ECO:0008006" key="4">
    <source>
        <dbReference type="Google" id="ProtNLM"/>
    </source>
</evidence>
<feature type="chain" id="PRO_5007736990" description="Secreted protein" evidence="2">
    <location>
        <begin position="19"/>
        <end position="100"/>
    </location>
</feature>
<organism evidence="3">
    <name type="scientific">Ceratitis capitata</name>
    <name type="common">Mediterranean fruit fly</name>
    <name type="synonym">Tephritis capitata</name>
    <dbReference type="NCBI Taxonomy" id="7213"/>
    <lineage>
        <taxon>Eukaryota</taxon>
        <taxon>Metazoa</taxon>
        <taxon>Ecdysozoa</taxon>
        <taxon>Arthropoda</taxon>
        <taxon>Hexapoda</taxon>
        <taxon>Insecta</taxon>
        <taxon>Pterygota</taxon>
        <taxon>Neoptera</taxon>
        <taxon>Endopterygota</taxon>
        <taxon>Diptera</taxon>
        <taxon>Brachycera</taxon>
        <taxon>Muscomorpha</taxon>
        <taxon>Tephritoidea</taxon>
        <taxon>Tephritidae</taxon>
        <taxon>Ceratitis</taxon>
        <taxon>Ceratitis</taxon>
    </lineage>
</organism>
<name>W8B975_CERCA</name>
<dbReference type="EMBL" id="GAMC01020232">
    <property type="protein sequence ID" value="JAB86323.1"/>
    <property type="molecule type" value="mRNA"/>
</dbReference>
<reference evidence="3" key="2">
    <citation type="journal article" date="2014" name="BMC Genomics">
        <title>A genomic perspective to assessing quality of mass-reared SIT flies used in Mediterranean fruit fly (Ceratitis capitata) eradication in California.</title>
        <authorList>
            <person name="Calla B."/>
            <person name="Hall B."/>
            <person name="Hou S."/>
            <person name="Geib S.M."/>
        </authorList>
    </citation>
    <scope>NUCLEOTIDE SEQUENCE</scope>
</reference>
<protein>
    <recommendedName>
        <fullName evidence="4">Secreted protein</fullName>
    </recommendedName>
</protein>
<evidence type="ECO:0000313" key="3">
    <source>
        <dbReference type="EMBL" id="JAB86329.1"/>
    </source>
</evidence>
<feature type="region of interest" description="Disordered" evidence="1">
    <location>
        <begin position="50"/>
        <end position="77"/>
    </location>
</feature>
<dbReference type="EMBL" id="GAMC01020229">
    <property type="protein sequence ID" value="JAB86326.1"/>
    <property type="molecule type" value="mRNA"/>
</dbReference>
<evidence type="ECO:0000256" key="2">
    <source>
        <dbReference type="SAM" id="SignalP"/>
    </source>
</evidence>
<dbReference type="EMBL" id="GAMC01020226">
    <property type="protein sequence ID" value="JAB86329.1"/>
    <property type="molecule type" value="mRNA"/>
</dbReference>
<dbReference type="AlphaFoldDB" id="W8B975"/>
<accession>W8B975</accession>
<keyword evidence="2" id="KW-0732">Signal</keyword>
<sequence>MVLLLLLLNGGVAIRAAAECLMHSDSAGMRDVHTATMWPEYVRSGRCTCDETPTPQSTQGKNKEEHARTTHNNMKRVTSTVRCTALRTYAAHSPTKLNST</sequence>